<name>A0AAF0IHU5_9EURO</name>
<evidence type="ECO:0000313" key="4">
    <source>
        <dbReference type="Proteomes" id="UP001219355"/>
    </source>
</evidence>
<evidence type="ECO:0000256" key="1">
    <source>
        <dbReference type="SAM" id="MobiDB-lite"/>
    </source>
</evidence>
<feature type="domain" description="Stc1" evidence="2">
    <location>
        <begin position="17"/>
        <end position="101"/>
    </location>
</feature>
<feature type="region of interest" description="Disordered" evidence="1">
    <location>
        <begin position="274"/>
        <end position="309"/>
    </location>
</feature>
<organism evidence="3 4">
    <name type="scientific">Emydomyces testavorans</name>
    <dbReference type="NCBI Taxonomy" id="2070801"/>
    <lineage>
        <taxon>Eukaryota</taxon>
        <taxon>Fungi</taxon>
        <taxon>Dikarya</taxon>
        <taxon>Ascomycota</taxon>
        <taxon>Pezizomycotina</taxon>
        <taxon>Eurotiomycetes</taxon>
        <taxon>Eurotiomycetidae</taxon>
        <taxon>Onygenales</taxon>
        <taxon>Nannizziopsiaceae</taxon>
        <taxon>Emydomyces</taxon>
    </lineage>
</organism>
<dbReference type="Proteomes" id="UP001219355">
    <property type="component" value="Chromosome 2"/>
</dbReference>
<feature type="compositionally biased region" description="Acidic residues" evidence="1">
    <location>
        <begin position="294"/>
        <end position="309"/>
    </location>
</feature>
<evidence type="ECO:0000313" key="3">
    <source>
        <dbReference type="EMBL" id="WEW57237.1"/>
    </source>
</evidence>
<sequence>MPPHKGFNLEAYKRAVKCKVCKKIRSQNAFSKRQLEELRKAMLKCGTTGLDGPGYAGCRNCISHQTVELTCCVCDKTKPLEYFSKTQRRDPDNARCTNCVQGLLDAEPVAEDTKLLLDNESAIGTSTYLSQSDGYALSSFRSLSITGDENYEVMSDHTANLSYQAPSNVPSKGKAKEENASLGGGVWVEQGGRLSEEMIGAKGGEDIPFTAYDAQGNGHLRTVAPPSETGNSVARSGWDAWKAVPSVRSRKPNQPAESLAPKKNANFAKILGQRVPKEQAPNMYLPEPSGQTIDTDDSDEEEDDIQNWI</sequence>
<dbReference type="EMBL" id="CP120628">
    <property type="protein sequence ID" value="WEW57237.1"/>
    <property type="molecule type" value="Genomic_DNA"/>
</dbReference>
<dbReference type="AlphaFoldDB" id="A0AAF0IHU5"/>
<evidence type="ECO:0000259" key="2">
    <source>
        <dbReference type="Pfam" id="PF12898"/>
    </source>
</evidence>
<reference evidence="3" key="1">
    <citation type="submission" date="2023-03" db="EMBL/GenBank/DDBJ databases">
        <title>Emydomyces testavorans Genome Sequence.</title>
        <authorList>
            <person name="Hoyer L."/>
        </authorList>
    </citation>
    <scope>NUCLEOTIDE SEQUENCE</scope>
    <source>
        <strain evidence="3">16-2883</strain>
    </source>
</reference>
<proteinExistence type="predicted"/>
<dbReference type="InterPro" id="IPR024630">
    <property type="entry name" value="Stc1"/>
</dbReference>
<keyword evidence="4" id="KW-1185">Reference proteome</keyword>
<protein>
    <recommendedName>
        <fullName evidence="2">Stc1 domain-containing protein</fullName>
    </recommendedName>
</protein>
<accession>A0AAF0IHU5</accession>
<dbReference type="Pfam" id="PF12898">
    <property type="entry name" value="Stc1"/>
    <property type="match status" value="1"/>
</dbReference>
<gene>
    <name evidence="3" type="ORF">PRK78_002702</name>
</gene>